<dbReference type="InterPro" id="IPR011990">
    <property type="entry name" value="TPR-like_helical_dom_sf"/>
</dbReference>
<dbReference type="EMBL" id="FSRU01000002">
    <property type="protein sequence ID" value="SIO58650.1"/>
    <property type="molecule type" value="Genomic_DNA"/>
</dbReference>
<dbReference type="OrthoDB" id="9814129at2"/>
<dbReference type="InterPro" id="IPR019734">
    <property type="entry name" value="TPR_rpt"/>
</dbReference>
<dbReference type="SUPFAM" id="SSF48452">
    <property type="entry name" value="TPR-like"/>
    <property type="match status" value="2"/>
</dbReference>
<dbReference type="SMART" id="SM00028">
    <property type="entry name" value="TPR"/>
    <property type="match status" value="5"/>
</dbReference>
<evidence type="ECO:0000256" key="1">
    <source>
        <dbReference type="ARBA" id="ARBA00022737"/>
    </source>
</evidence>
<evidence type="ECO:0000256" key="3">
    <source>
        <dbReference type="PROSITE-ProRule" id="PRU00339"/>
    </source>
</evidence>
<gene>
    <name evidence="4" type="ORF">SAMN05444165_4226</name>
</gene>
<reference evidence="4 5" key="1">
    <citation type="submission" date="2016-11" db="EMBL/GenBank/DDBJ databases">
        <authorList>
            <person name="Jaros S."/>
            <person name="Januszkiewicz K."/>
            <person name="Wedrychowicz H."/>
        </authorList>
    </citation>
    <scope>NUCLEOTIDE SEQUENCE [LARGE SCALE GENOMIC DNA]</scope>
    <source>
        <strain evidence="4 5">GAS95</strain>
    </source>
</reference>
<keyword evidence="5" id="KW-1185">Reference proteome</keyword>
<keyword evidence="1" id="KW-0677">Repeat</keyword>
<accession>A0A1N6KQ47</accession>
<evidence type="ECO:0000313" key="4">
    <source>
        <dbReference type="EMBL" id="SIO58650.1"/>
    </source>
</evidence>
<feature type="repeat" description="TPR" evidence="3">
    <location>
        <begin position="112"/>
        <end position="145"/>
    </location>
</feature>
<dbReference type="Gene3D" id="1.25.40.10">
    <property type="entry name" value="Tetratricopeptide repeat domain"/>
    <property type="match status" value="2"/>
</dbReference>
<dbReference type="Proteomes" id="UP000185151">
    <property type="component" value="Unassembled WGS sequence"/>
</dbReference>
<evidence type="ECO:0000256" key="2">
    <source>
        <dbReference type="ARBA" id="ARBA00022803"/>
    </source>
</evidence>
<dbReference type="Gene3D" id="3.40.50.2000">
    <property type="entry name" value="Glycogen Phosphorylase B"/>
    <property type="match status" value="1"/>
</dbReference>
<sequence>MPIATNETDIDTLKSIADSHFAARRINEAAVRYVEILAVSPQDVHALHHMALAHFHMDDLDQAWAFSERALQIAPARADLLECAGLLAAVRRRYDVAESLYCQAITLTGGTASLHRNLGDCLRQLGRLRDAMAQYEKSLLLDPELHHANRALAMINAELGDRDAALEYWLRAWTLHPAAPRDDLDKIVFILKTGRTGSLDNTVRQITTHGADNAAALKAVAYVLNTSQHFEGALEAARQGLVIEPHNAVLSHNAAWALRQLGRVAECLPYSEEAARVLVHEPKLQYYFADALLCLGEFEKGWKLNRWFYEVPEHKANLLWPGFPAWHGEPVSGRQFLLVGEQGLGDQIQFLRFADWLYKQGATVDVLVNEEIVELASSMDSVRNAFAAIPAGPYDFWAHMFRVPEHMKLEISMLPVSMPYLAAAPEKLDKWRHRIAVAPCELPGSINRRVGIVWAGNPLHPLDRFRSIRIDALESLFSLPRVTWYSVQKGKHERDIEALQREFDVRALGQDIGSYADTLAILHSFDLLITVDSSLAHLAGAAGLPVWTLIPAYTDWRWLTERTDSPWYPSMRLFRQRQPGDWGPVIDEVRDALQEWCAQSAPAEDRWAV</sequence>
<evidence type="ECO:0000313" key="5">
    <source>
        <dbReference type="Proteomes" id="UP000185151"/>
    </source>
</evidence>
<proteinExistence type="predicted"/>
<dbReference type="SUPFAM" id="SSF53756">
    <property type="entry name" value="UDP-Glycosyltransferase/glycogen phosphorylase"/>
    <property type="match status" value="1"/>
</dbReference>
<dbReference type="InterPro" id="IPR013105">
    <property type="entry name" value="TPR_2"/>
</dbReference>
<dbReference type="AlphaFoldDB" id="A0A1N6KQ47"/>
<feature type="repeat" description="TPR" evidence="3">
    <location>
        <begin position="44"/>
        <end position="77"/>
    </location>
</feature>
<dbReference type="PROSITE" id="PS50005">
    <property type="entry name" value="TPR"/>
    <property type="match status" value="2"/>
</dbReference>
<organism evidence="4 5">
    <name type="scientific">Paraburkholderia phenazinium</name>
    <dbReference type="NCBI Taxonomy" id="60549"/>
    <lineage>
        <taxon>Bacteria</taxon>
        <taxon>Pseudomonadati</taxon>
        <taxon>Pseudomonadota</taxon>
        <taxon>Betaproteobacteria</taxon>
        <taxon>Burkholderiales</taxon>
        <taxon>Burkholderiaceae</taxon>
        <taxon>Paraburkholderia</taxon>
    </lineage>
</organism>
<keyword evidence="2 3" id="KW-0802">TPR repeat</keyword>
<protein>
    <submittedName>
        <fullName evidence="4">Flp pilus assembly protein TadD, contains TPR repeats</fullName>
    </submittedName>
</protein>
<name>A0A1N6KQ47_9BURK</name>
<dbReference type="Pfam" id="PF07719">
    <property type="entry name" value="TPR_2"/>
    <property type="match status" value="1"/>
</dbReference>
<dbReference type="RefSeq" id="WP_074298849.1">
    <property type="nucleotide sequence ID" value="NZ_FSRU01000002.1"/>
</dbReference>
<dbReference type="PANTHER" id="PTHR12558">
    <property type="entry name" value="CELL DIVISION CYCLE 16,23,27"/>
    <property type="match status" value="1"/>
</dbReference>
<dbReference type="PANTHER" id="PTHR12558:SF13">
    <property type="entry name" value="CELL DIVISION CYCLE PROTEIN 27 HOMOLOG"/>
    <property type="match status" value="1"/>
</dbReference>